<dbReference type="Pfam" id="PF03129">
    <property type="entry name" value="HGTP_anticodon"/>
    <property type="match status" value="1"/>
</dbReference>
<dbReference type="GO" id="GO:0005524">
    <property type="term" value="F:ATP binding"/>
    <property type="evidence" value="ECO:0007669"/>
    <property type="project" value="UniProtKB-UniRule"/>
</dbReference>
<dbReference type="Gene3D" id="3.30.930.10">
    <property type="entry name" value="Bira Bifunctional Protein, Domain 2"/>
    <property type="match status" value="1"/>
</dbReference>
<dbReference type="FunFam" id="3.30.930.10:FF:000037">
    <property type="entry name" value="Proline--tRNA ligase"/>
    <property type="match status" value="1"/>
</dbReference>
<dbReference type="PROSITE" id="PS50862">
    <property type="entry name" value="AA_TRNA_LIGASE_II"/>
    <property type="match status" value="1"/>
</dbReference>
<dbReference type="InterPro" id="IPR006195">
    <property type="entry name" value="aa-tRNA-synth_II"/>
</dbReference>
<evidence type="ECO:0000256" key="2">
    <source>
        <dbReference type="ARBA" id="ARBA00022598"/>
    </source>
</evidence>
<comment type="function">
    <text evidence="8">Catalyzes the attachment of proline to tRNA(Pro) in a two-step reaction: proline is first activated by ATP to form Pro-AMP and then transferred to the acceptor end of tRNA(Pro).</text>
</comment>
<dbReference type="Pfam" id="PF00587">
    <property type="entry name" value="tRNA-synt_2b"/>
    <property type="match status" value="1"/>
</dbReference>
<dbReference type="EC" id="6.1.1.15" evidence="8"/>
<evidence type="ECO:0000256" key="5">
    <source>
        <dbReference type="ARBA" id="ARBA00022917"/>
    </source>
</evidence>
<dbReference type="CDD" id="cd00778">
    <property type="entry name" value="ProRS_core_arch_euk"/>
    <property type="match status" value="1"/>
</dbReference>
<evidence type="ECO:0000256" key="4">
    <source>
        <dbReference type="ARBA" id="ARBA00022840"/>
    </source>
</evidence>
<dbReference type="OrthoDB" id="9809052at2"/>
<dbReference type="EMBL" id="CP031376">
    <property type="protein sequence ID" value="AXK50840.1"/>
    <property type="molecule type" value="Genomic_DNA"/>
</dbReference>
<sequence>MAQQLKNITKRSEDFAKWYTDVVKNSGLIDYGPAKGTMIIKPYGFAIWELIQKYFDSEFKKYEVENVYFPLLIPASLFNKEKDHIEGFAPETFTVTKIGDKQLEEDLYIRPTSEVLLATYFSKVVKSYRDLPLIYNQWVNVLRGEKTTRPFLRTSEFLWQEGHTVHETKDEAFLMTKNILEVYRKVVSEKLLLPVITGEKTVHERFAGAEATFTIESLMHDGQALQCGTSHYLGNNFAKAFEIKYQGRDSNWHEAFSTSWGVSTRLMGAIIMTHSDDSGLVLPSSIAPIEVQIIIVKETDEVNKAAEEIRKQLSHTYRVKIDKSDKSFGFKMSEAEIKGIPVRIEVGPRDLESKIVVISRRDTKEKTQVELKNVEKQVREMISEYDKNIYNMALQNRQMRTFEASSLKEYIDVLNEKQGFVLVPFCGEMSCEADIKAKTQTTSRCIPDGVDQSKGKCFNCGKESNLKVYFARSY</sequence>
<dbReference type="GO" id="GO:0004827">
    <property type="term" value="F:proline-tRNA ligase activity"/>
    <property type="evidence" value="ECO:0007669"/>
    <property type="project" value="UniProtKB-UniRule"/>
</dbReference>
<dbReference type="InterPro" id="IPR017449">
    <property type="entry name" value="Pro-tRNA_synth_II"/>
</dbReference>
<accession>A0A345Z2L1</accession>
<dbReference type="KEGG" id="salx:SALLE_v1c01640"/>
<evidence type="ECO:0000313" key="11">
    <source>
        <dbReference type="Proteomes" id="UP000254792"/>
    </source>
</evidence>
<dbReference type="HAMAP" id="MF_01571">
    <property type="entry name" value="Pro_tRNA_synth_type3"/>
    <property type="match status" value="1"/>
</dbReference>
<keyword evidence="5 8" id="KW-0648">Protein biosynthesis</keyword>
<dbReference type="RefSeq" id="WP_115557762.1">
    <property type="nucleotide sequence ID" value="NZ_CP031376.1"/>
</dbReference>
<comment type="similarity">
    <text evidence="8">Belongs to the class-II aminoacyl-tRNA synthetase family. ProS type 3 subfamily.</text>
</comment>
<comment type="domain">
    <text evidence="8">Consists of three domains: the N-terminal catalytic domain, the anticodon-binding domain and the C-terminal extension.</text>
</comment>
<keyword evidence="4 8" id="KW-0067">ATP-binding</keyword>
<feature type="domain" description="Aminoacyl-transfer RNA synthetases class-II family profile" evidence="9">
    <location>
        <begin position="36"/>
        <end position="283"/>
    </location>
</feature>
<organism evidence="10 11">
    <name type="scientific">Spiroplasma alleghenense</name>
    <dbReference type="NCBI Taxonomy" id="216931"/>
    <lineage>
        <taxon>Bacteria</taxon>
        <taxon>Bacillati</taxon>
        <taxon>Mycoplasmatota</taxon>
        <taxon>Mollicutes</taxon>
        <taxon>Entomoplasmatales</taxon>
        <taxon>Spiroplasmataceae</taxon>
        <taxon>Spiroplasma</taxon>
    </lineage>
</organism>
<evidence type="ECO:0000256" key="8">
    <source>
        <dbReference type="HAMAP-Rule" id="MF_01571"/>
    </source>
</evidence>
<dbReference type="SUPFAM" id="SSF64586">
    <property type="entry name" value="C-terminal domain of ProRS"/>
    <property type="match status" value="1"/>
</dbReference>
<comment type="catalytic activity">
    <reaction evidence="7 8">
        <text>tRNA(Pro) + L-proline + ATP = L-prolyl-tRNA(Pro) + AMP + diphosphate</text>
        <dbReference type="Rhea" id="RHEA:14305"/>
        <dbReference type="Rhea" id="RHEA-COMP:9700"/>
        <dbReference type="Rhea" id="RHEA-COMP:9702"/>
        <dbReference type="ChEBI" id="CHEBI:30616"/>
        <dbReference type="ChEBI" id="CHEBI:33019"/>
        <dbReference type="ChEBI" id="CHEBI:60039"/>
        <dbReference type="ChEBI" id="CHEBI:78442"/>
        <dbReference type="ChEBI" id="CHEBI:78532"/>
        <dbReference type="ChEBI" id="CHEBI:456215"/>
        <dbReference type="EC" id="6.1.1.15"/>
    </reaction>
</comment>
<protein>
    <recommendedName>
        <fullName evidence="8">Proline--tRNA ligase</fullName>
        <ecNumber evidence="8">6.1.1.15</ecNumber>
    </recommendedName>
    <alternativeName>
        <fullName evidence="8">Prolyl-tRNA synthetase</fullName>
        <shortName evidence="8">ProRS</shortName>
    </alternativeName>
</protein>
<name>A0A345Z2L1_9MOLU</name>
<dbReference type="PANTHER" id="PTHR43382:SF2">
    <property type="entry name" value="BIFUNCTIONAL GLUTAMATE_PROLINE--TRNA LIGASE"/>
    <property type="match status" value="1"/>
</dbReference>
<dbReference type="SUPFAM" id="SSF52954">
    <property type="entry name" value="Class II aaRS ABD-related"/>
    <property type="match status" value="1"/>
</dbReference>
<evidence type="ECO:0000256" key="6">
    <source>
        <dbReference type="ARBA" id="ARBA00023146"/>
    </source>
</evidence>
<evidence type="ECO:0000313" key="10">
    <source>
        <dbReference type="EMBL" id="AXK50840.1"/>
    </source>
</evidence>
<dbReference type="Pfam" id="PF09180">
    <property type="entry name" value="ProRS-C_1"/>
    <property type="match status" value="1"/>
</dbReference>
<dbReference type="InterPro" id="IPR004154">
    <property type="entry name" value="Anticodon-bd"/>
</dbReference>
<dbReference type="InterPro" id="IPR045864">
    <property type="entry name" value="aa-tRNA-synth_II/BPL/LPL"/>
</dbReference>
<comment type="subcellular location">
    <subcellularLocation>
        <location evidence="8">Cytoplasm</location>
    </subcellularLocation>
</comment>
<keyword evidence="3 8" id="KW-0547">Nucleotide-binding</keyword>
<comment type="subunit">
    <text evidence="8">Homodimer.</text>
</comment>
<evidence type="ECO:0000256" key="3">
    <source>
        <dbReference type="ARBA" id="ARBA00022741"/>
    </source>
</evidence>
<dbReference type="SUPFAM" id="SSF55681">
    <property type="entry name" value="Class II aaRS and biotin synthetases"/>
    <property type="match status" value="1"/>
</dbReference>
<dbReference type="Gene3D" id="3.40.50.800">
    <property type="entry name" value="Anticodon-binding domain"/>
    <property type="match status" value="1"/>
</dbReference>
<dbReference type="InterPro" id="IPR016061">
    <property type="entry name" value="Pro-tRNA_ligase_II_C"/>
</dbReference>
<dbReference type="GO" id="GO:0006433">
    <property type="term" value="P:prolyl-tRNA aminoacylation"/>
    <property type="evidence" value="ECO:0007669"/>
    <property type="project" value="UniProtKB-UniRule"/>
</dbReference>
<dbReference type="InterPro" id="IPR002314">
    <property type="entry name" value="aa-tRNA-synt_IIb"/>
</dbReference>
<reference evidence="10 11" key="1">
    <citation type="submission" date="2018-07" db="EMBL/GenBank/DDBJ databases">
        <title>Complete genome sequence of Spiroplasma alleghenense PLHS-1 (ATCC 51752).</title>
        <authorList>
            <person name="Chou L."/>
            <person name="Lee T.-Y."/>
            <person name="Tsai Y.-M."/>
            <person name="Kuo C.-H."/>
        </authorList>
    </citation>
    <scope>NUCLEOTIDE SEQUENCE [LARGE SCALE GENOMIC DNA]</scope>
    <source>
        <strain evidence="10 11">PLHS-1</strain>
    </source>
</reference>
<keyword evidence="2 8" id="KW-0436">Ligase</keyword>
<dbReference type="AlphaFoldDB" id="A0A345Z2L1"/>
<proteinExistence type="inferred from homology"/>
<dbReference type="Gene3D" id="3.30.110.30">
    <property type="entry name" value="C-terminal domain of ProRS"/>
    <property type="match status" value="1"/>
</dbReference>
<dbReference type="InterPro" id="IPR002316">
    <property type="entry name" value="Pro-tRNA-ligase_IIa"/>
</dbReference>
<evidence type="ECO:0000256" key="1">
    <source>
        <dbReference type="ARBA" id="ARBA00022490"/>
    </source>
</evidence>
<keyword evidence="6 8" id="KW-0030">Aminoacyl-tRNA synthetase</keyword>
<dbReference type="SMART" id="SM00946">
    <property type="entry name" value="ProRS-C_1"/>
    <property type="match status" value="1"/>
</dbReference>
<keyword evidence="1 8" id="KW-0963">Cytoplasm</keyword>
<dbReference type="Proteomes" id="UP000254792">
    <property type="component" value="Chromosome"/>
</dbReference>
<dbReference type="GO" id="GO:0005737">
    <property type="term" value="C:cytoplasm"/>
    <property type="evidence" value="ECO:0007669"/>
    <property type="project" value="UniProtKB-SubCell"/>
</dbReference>
<dbReference type="PRINTS" id="PR01046">
    <property type="entry name" value="TRNASYNTHPRO"/>
</dbReference>
<dbReference type="NCBIfam" id="TIGR00408">
    <property type="entry name" value="proS_fam_I"/>
    <property type="match status" value="1"/>
</dbReference>
<dbReference type="InterPro" id="IPR036621">
    <property type="entry name" value="Anticodon-bd_dom_sf"/>
</dbReference>
<evidence type="ECO:0000256" key="7">
    <source>
        <dbReference type="ARBA" id="ARBA00047671"/>
    </source>
</evidence>
<dbReference type="GO" id="GO:0017101">
    <property type="term" value="C:aminoacyl-tRNA synthetase multienzyme complex"/>
    <property type="evidence" value="ECO:0007669"/>
    <property type="project" value="TreeGrafter"/>
</dbReference>
<dbReference type="InterPro" id="IPR033721">
    <property type="entry name" value="ProRS_core_arch_euk"/>
</dbReference>
<keyword evidence="11" id="KW-1185">Reference proteome</keyword>
<evidence type="ECO:0000259" key="9">
    <source>
        <dbReference type="PROSITE" id="PS50862"/>
    </source>
</evidence>
<dbReference type="InterPro" id="IPR004499">
    <property type="entry name" value="Pro-tRNA-ligase_IIa_arc-type"/>
</dbReference>
<dbReference type="PANTHER" id="PTHR43382">
    <property type="entry name" value="PROLYL-TRNA SYNTHETASE"/>
    <property type="match status" value="1"/>
</dbReference>
<gene>
    <name evidence="8 10" type="primary">proS</name>
    <name evidence="10" type="ORF">SALLE_v1c01640</name>
</gene>